<reference evidence="2 3" key="1">
    <citation type="submission" date="2014-08" db="EMBL/GenBank/DDBJ databases">
        <title>Complete genome sequence of Corynebacterium aquilae S-613T(T) (=DSM 44791(T)), isolated from the choana of a healthy golden eagle.</title>
        <authorList>
            <person name="Ruckert C."/>
            <person name="Albersmeier A."/>
            <person name="Winkler A."/>
            <person name="Kalinowski J."/>
        </authorList>
    </citation>
    <scope>NUCLEOTIDE SEQUENCE [LARGE SCALE GENOMIC DNA]</scope>
    <source>
        <strain evidence="2 3">S-613</strain>
    </source>
</reference>
<dbReference type="EMBL" id="CP009245">
    <property type="protein sequence ID" value="APT85389.1"/>
    <property type="molecule type" value="Genomic_DNA"/>
</dbReference>
<feature type="transmembrane region" description="Helical" evidence="1">
    <location>
        <begin position="12"/>
        <end position="32"/>
    </location>
</feature>
<dbReference type="KEGG" id="caqu:CAQU_10380"/>
<accession>A0A1L7CHU2</accession>
<name>A0A1L7CHU2_9CORY</name>
<gene>
    <name evidence="2" type="ORF">CAQU_10380</name>
</gene>
<organism evidence="2 3">
    <name type="scientific">Corynebacterium aquilae DSM 44791</name>
    <dbReference type="NCBI Taxonomy" id="1431546"/>
    <lineage>
        <taxon>Bacteria</taxon>
        <taxon>Bacillati</taxon>
        <taxon>Actinomycetota</taxon>
        <taxon>Actinomycetes</taxon>
        <taxon>Mycobacteriales</taxon>
        <taxon>Corynebacteriaceae</taxon>
        <taxon>Corynebacterium</taxon>
    </lineage>
</organism>
<keyword evidence="3" id="KW-1185">Reference proteome</keyword>
<keyword evidence="1" id="KW-0812">Transmembrane</keyword>
<dbReference type="Proteomes" id="UP000185478">
    <property type="component" value="Chromosome"/>
</dbReference>
<feature type="transmembrane region" description="Helical" evidence="1">
    <location>
        <begin position="44"/>
        <end position="68"/>
    </location>
</feature>
<evidence type="ECO:0000256" key="1">
    <source>
        <dbReference type="SAM" id="Phobius"/>
    </source>
</evidence>
<keyword evidence="1" id="KW-0472">Membrane</keyword>
<keyword evidence="1" id="KW-1133">Transmembrane helix</keyword>
<evidence type="ECO:0000313" key="2">
    <source>
        <dbReference type="EMBL" id="APT85389.1"/>
    </source>
</evidence>
<dbReference type="AlphaFoldDB" id="A0A1L7CHU2"/>
<evidence type="ECO:0000313" key="3">
    <source>
        <dbReference type="Proteomes" id="UP000185478"/>
    </source>
</evidence>
<sequence length="73" mass="8106">MWWGGFVQREVYLWGFPMCVGGVALNGLLGVVEGVGWDVFIGGLWAMVGEAGIWGNFIMGTFQLWAIFYPMRG</sequence>
<proteinExistence type="predicted"/>
<protein>
    <submittedName>
        <fullName evidence="2">Uncharacterized protein</fullName>
    </submittedName>
</protein>